<dbReference type="EMBL" id="JABAFG010000007">
    <property type="protein sequence ID" value="NME28064.1"/>
    <property type="molecule type" value="Genomic_DNA"/>
</dbReference>
<gene>
    <name evidence="1" type="ORF">HF872_05435</name>
</gene>
<dbReference type="AlphaFoldDB" id="A0A848BV07"/>
<protein>
    <submittedName>
        <fullName evidence="1">Uncharacterized protein</fullName>
    </submittedName>
</protein>
<organism evidence="1 2">
    <name type="scientific">Megasphaera hexanoica</name>
    <dbReference type="NCBI Taxonomy" id="1675036"/>
    <lineage>
        <taxon>Bacteria</taxon>
        <taxon>Bacillati</taxon>
        <taxon>Bacillota</taxon>
        <taxon>Negativicutes</taxon>
        <taxon>Veillonellales</taxon>
        <taxon>Veillonellaceae</taxon>
        <taxon>Megasphaera</taxon>
    </lineage>
</organism>
<accession>A0A848BV07</accession>
<evidence type="ECO:0000313" key="1">
    <source>
        <dbReference type="EMBL" id="NME28064.1"/>
    </source>
</evidence>
<evidence type="ECO:0000313" key="2">
    <source>
        <dbReference type="Proteomes" id="UP000591071"/>
    </source>
</evidence>
<name>A0A848BV07_9FIRM</name>
<sequence length="253" mass="29419">MGKWARKEAVFWLSPYAIHIIKKEYDWLRRCRMVLGDTYADIPDRKWLEKRDILQSVLQRILDVYDLYGWSLSFVLSGPQVLWKICELPAENNEEGREAALWAEPLAGKESDYAFDICRISKKDGQDMYQWILGAYSRFSVEICYKTAHDAGLLIKNIMLLPALISNQYAGTDGTLFLQENKDLHIMEIKNGIVVSYAFQQGAIKSADCTEWFHMTVKESDTQNLCQPVWKKKTEQFQRKWHIQGPPFLLGNI</sequence>
<reference evidence="1 2" key="1">
    <citation type="submission" date="2020-04" db="EMBL/GenBank/DDBJ databases">
        <authorList>
            <person name="Hitch T.C.A."/>
            <person name="Wylensek D."/>
            <person name="Clavel T."/>
        </authorList>
    </citation>
    <scope>NUCLEOTIDE SEQUENCE [LARGE SCALE GENOMIC DNA]</scope>
    <source>
        <strain evidence="1 2">Oil-RF-744-FAT-WT-6-1</strain>
    </source>
</reference>
<dbReference type="Proteomes" id="UP000591071">
    <property type="component" value="Unassembled WGS sequence"/>
</dbReference>
<dbReference type="RefSeq" id="WP_170087450.1">
    <property type="nucleotide sequence ID" value="NZ_JABAFG010000007.1"/>
</dbReference>
<comment type="caution">
    <text evidence="1">The sequence shown here is derived from an EMBL/GenBank/DDBJ whole genome shotgun (WGS) entry which is preliminary data.</text>
</comment>
<proteinExistence type="predicted"/>